<sequence>MLNTGSIKEQPLKPLTSNVTDYGEDNGKIKMLESDIHSTGKGDPVCTYNFILCSQTVRNRVHAYRFLFCGSLYIIIRKKQLYSRVESASEGEYIEFCYFDIIPQPFMVLHASNVGPNF</sequence>
<dbReference type="AlphaFoldDB" id="A0ABD1EFG4"/>
<reference evidence="1 2" key="1">
    <citation type="submission" date="2024-05" db="EMBL/GenBank/DDBJ databases">
        <title>Genetic variation in Jamaican populations of the coffee berry borer (Hypothenemus hampei).</title>
        <authorList>
            <person name="Errbii M."/>
            <person name="Myrie A."/>
        </authorList>
    </citation>
    <scope>NUCLEOTIDE SEQUENCE [LARGE SCALE GENOMIC DNA]</scope>
    <source>
        <strain evidence="1">JA-Hopewell-2020-01-JO</strain>
        <tissue evidence="1">Whole body</tissue>
    </source>
</reference>
<dbReference type="Proteomes" id="UP001566132">
    <property type="component" value="Unassembled WGS sequence"/>
</dbReference>
<dbReference type="EMBL" id="JBDJPC010000008">
    <property type="protein sequence ID" value="KAL1493295.1"/>
    <property type="molecule type" value="Genomic_DNA"/>
</dbReference>
<name>A0ABD1EFG4_HYPHA</name>
<comment type="caution">
    <text evidence="1">The sequence shown here is derived from an EMBL/GenBank/DDBJ whole genome shotgun (WGS) entry which is preliminary data.</text>
</comment>
<evidence type="ECO:0000313" key="2">
    <source>
        <dbReference type="Proteomes" id="UP001566132"/>
    </source>
</evidence>
<organism evidence="1 2">
    <name type="scientific">Hypothenemus hampei</name>
    <name type="common">Coffee berry borer</name>
    <dbReference type="NCBI Taxonomy" id="57062"/>
    <lineage>
        <taxon>Eukaryota</taxon>
        <taxon>Metazoa</taxon>
        <taxon>Ecdysozoa</taxon>
        <taxon>Arthropoda</taxon>
        <taxon>Hexapoda</taxon>
        <taxon>Insecta</taxon>
        <taxon>Pterygota</taxon>
        <taxon>Neoptera</taxon>
        <taxon>Endopterygota</taxon>
        <taxon>Coleoptera</taxon>
        <taxon>Polyphaga</taxon>
        <taxon>Cucujiformia</taxon>
        <taxon>Curculionidae</taxon>
        <taxon>Scolytinae</taxon>
        <taxon>Hypothenemus</taxon>
    </lineage>
</organism>
<keyword evidence="2" id="KW-1185">Reference proteome</keyword>
<gene>
    <name evidence="1" type="ORF">ABEB36_011377</name>
</gene>
<protein>
    <submittedName>
        <fullName evidence="1">Uncharacterized protein</fullName>
    </submittedName>
</protein>
<accession>A0ABD1EFG4</accession>
<proteinExistence type="predicted"/>
<evidence type="ECO:0000313" key="1">
    <source>
        <dbReference type="EMBL" id="KAL1493295.1"/>
    </source>
</evidence>